<evidence type="ECO:0000256" key="11">
    <source>
        <dbReference type="SAM" id="MobiDB-lite"/>
    </source>
</evidence>
<feature type="domain" description="HAMP" evidence="14">
    <location>
        <begin position="308"/>
        <end position="354"/>
    </location>
</feature>
<dbReference type="InterPro" id="IPR003660">
    <property type="entry name" value="HAMP_dom"/>
</dbReference>
<reference evidence="15" key="1">
    <citation type="submission" date="2023-07" db="EMBL/GenBank/DDBJ databases">
        <title>Sequencing the genomes of 1000 actinobacteria strains.</title>
        <authorList>
            <person name="Klenk H.-P."/>
        </authorList>
    </citation>
    <scope>NUCLEOTIDE SEQUENCE</scope>
    <source>
        <strain evidence="15">DSM 44707</strain>
    </source>
</reference>
<feature type="region of interest" description="Disordered" evidence="11">
    <location>
        <begin position="354"/>
        <end position="375"/>
    </location>
</feature>
<feature type="domain" description="Methyl-accepting transducer" evidence="13">
    <location>
        <begin position="350"/>
        <end position="526"/>
    </location>
</feature>
<dbReference type="GO" id="GO:0005886">
    <property type="term" value="C:plasma membrane"/>
    <property type="evidence" value="ECO:0007669"/>
    <property type="project" value="UniProtKB-SubCell"/>
</dbReference>
<keyword evidence="7 12" id="KW-0472">Membrane</keyword>
<dbReference type="Pfam" id="PF00672">
    <property type="entry name" value="HAMP"/>
    <property type="match status" value="1"/>
</dbReference>
<organism evidence="15 16">
    <name type="scientific">Catenuloplanes atrovinosus</name>
    <dbReference type="NCBI Taxonomy" id="137266"/>
    <lineage>
        <taxon>Bacteria</taxon>
        <taxon>Bacillati</taxon>
        <taxon>Actinomycetota</taxon>
        <taxon>Actinomycetes</taxon>
        <taxon>Micromonosporales</taxon>
        <taxon>Micromonosporaceae</taxon>
        <taxon>Catenuloplanes</taxon>
    </lineage>
</organism>
<dbReference type="SUPFAM" id="SSF58104">
    <property type="entry name" value="Methyl-accepting chemotaxis protein (MCP) signaling domain"/>
    <property type="match status" value="1"/>
</dbReference>
<feature type="compositionally biased region" description="Basic and acidic residues" evidence="11">
    <location>
        <begin position="354"/>
        <end position="366"/>
    </location>
</feature>
<evidence type="ECO:0000256" key="6">
    <source>
        <dbReference type="ARBA" id="ARBA00022989"/>
    </source>
</evidence>
<evidence type="ECO:0000313" key="16">
    <source>
        <dbReference type="Proteomes" id="UP001183643"/>
    </source>
</evidence>
<dbReference type="PANTHER" id="PTHR32089:SF39">
    <property type="entry name" value="METHYL-ACCEPTING CHEMOTAXIS PROTEIN HLYB"/>
    <property type="match status" value="1"/>
</dbReference>
<dbReference type="Pfam" id="PF00015">
    <property type="entry name" value="MCPsignal"/>
    <property type="match status" value="1"/>
</dbReference>
<keyword evidence="16" id="KW-1185">Reference proteome</keyword>
<dbReference type="GO" id="GO:0006935">
    <property type="term" value="P:chemotaxis"/>
    <property type="evidence" value="ECO:0007669"/>
    <property type="project" value="UniProtKB-KW"/>
</dbReference>
<dbReference type="GO" id="GO:0035438">
    <property type="term" value="F:cyclic-di-GMP binding"/>
    <property type="evidence" value="ECO:0007669"/>
    <property type="project" value="InterPro"/>
</dbReference>
<dbReference type="Proteomes" id="UP001183643">
    <property type="component" value="Unassembled WGS sequence"/>
</dbReference>
<dbReference type="SUPFAM" id="SSF141371">
    <property type="entry name" value="PilZ domain-like"/>
    <property type="match status" value="1"/>
</dbReference>
<dbReference type="PANTHER" id="PTHR32089">
    <property type="entry name" value="METHYL-ACCEPTING CHEMOTAXIS PROTEIN MCPB"/>
    <property type="match status" value="1"/>
</dbReference>
<evidence type="ECO:0000256" key="10">
    <source>
        <dbReference type="PROSITE-ProRule" id="PRU00284"/>
    </source>
</evidence>
<comment type="caution">
    <text evidence="15">The sequence shown here is derived from an EMBL/GenBank/DDBJ whole genome shotgun (WGS) entry which is preliminary data.</text>
</comment>
<evidence type="ECO:0000256" key="5">
    <source>
        <dbReference type="ARBA" id="ARBA00022692"/>
    </source>
</evidence>
<protein>
    <submittedName>
        <fullName evidence="15">Methyl-accepting chemotaxis protein</fullName>
    </submittedName>
</protein>
<dbReference type="Pfam" id="PF07238">
    <property type="entry name" value="PilZ"/>
    <property type="match status" value="1"/>
</dbReference>
<dbReference type="Gene3D" id="2.40.10.220">
    <property type="entry name" value="predicted glycosyltransferase like domains"/>
    <property type="match status" value="1"/>
</dbReference>
<evidence type="ECO:0000256" key="8">
    <source>
        <dbReference type="ARBA" id="ARBA00023224"/>
    </source>
</evidence>
<keyword evidence="6 12" id="KW-1133">Transmembrane helix</keyword>
<evidence type="ECO:0000259" key="14">
    <source>
        <dbReference type="PROSITE" id="PS50885"/>
    </source>
</evidence>
<keyword evidence="8 10" id="KW-0807">Transducer</keyword>
<keyword evidence="4" id="KW-0145">Chemotaxis</keyword>
<dbReference type="CDD" id="cd06225">
    <property type="entry name" value="HAMP"/>
    <property type="match status" value="1"/>
</dbReference>
<dbReference type="SMART" id="SM00283">
    <property type="entry name" value="MA"/>
    <property type="match status" value="1"/>
</dbReference>
<evidence type="ECO:0000256" key="9">
    <source>
        <dbReference type="ARBA" id="ARBA00029447"/>
    </source>
</evidence>
<sequence>MYPRLLLPVLAVWDRTRMTVRLSIIMVVLLVPCMSAVYGFVHFAQGQITFSEREADGNEVLLPALELFGGALAGERPDLAALDAAIAANAELLEDGTLDEARAALTEAAAGDTTSGADRIAFGEALAAFITGVANESNLILDPDLDSFYVMDMEVVQLPRGLLAAARAAAPVNPAGTALVAEQAVYASELTTVAANLRAGAETSLANTSDGALAGRLAGVERVAAAAERLAAEITAGLGGTAAVDPAPLGEAVTAVTGDLYAALGGLIETRVDGFERERDVVLTITVVGVLLALYAGVGLWWHTRFHVGHMVEGVRAIAAGDLAPRPLPAGRDEFGDIGRALGTAREKIAAQEEDLRAGQDAREQQLHTSLTQQQRSEALLRERAKEAIAETASTIAGELAAVAGQVDQVRAATNRIDERMASAAEITQSVVTRAAEADRVTGALNASLRRVAEMAQVIAGVADQTRMLALNATIEAARAGEMGKGFAVVAGEVKDLATASARSTEQIASTISSLETDVAEMFAAIGGVTDGIGSVNSATLELRQIAVEQHDLVQGLNRGVAETLDRINTMVDLTDKLERREFPRFPDSGAVTLVVDGERHAGRLLDLGLGGLHCSVPSLDRLGLGAEVTAEFRVGGTTASLPATVAQRSGDDVRLRFTEVPPDVRERLSRHLTTLGNALT</sequence>
<name>A0AAE3YYH7_9ACTN</name>
<evidence type="ECO:0000256" key="4">
    <source>
        <dbReference type="ARBA" id="ARBA00022500"/>
    </source>
</evidence>
<evidence type="ECO:0000256" key="12">
    <source>
        <dbReference type="SAM" id="Phobius"/>
    </source>
</evidence>
<dbReference type="PROSITE" id="PS50885">
    <property type="entry name" value="HAMP"/>
    <property type="match status" value="1"/>
</dbReference>
<feature type="transmembrane region" description="Helical" evidence="12">
    <location>
        <begin position="281"/>
        <end position="302"/>
    </location>
</feature>
<dbReference type="AlphaFoldDB" id="A0AAE3YYH7"/>
<dbReference type="InterPro" id="IPR004089">
    <property type="entry name" value="MCPsignal_dom"/>
</dbReference>
<dbReference type="Gene3D" id="1.10.287.950">
    <property type="entry name" value="Methyl-accepting chemotaxis protein"/>
    <property type="match status" value="1"/>
</dbReference>
<evidence type="ECO:0000313" key="15">
    <source>
        <dbReference type="EMBL" id="MDR7281042.1"/>
    </source>
</evidence>
<evidence type="ECO:0000256" key="3">
    <source>
        <dbReference type="ARBA" id="ARBA00022481"/>
    </source>
</evidence>
<proteinExistence type="inferred from homology"/>
<keyword evidence="2" id="KW-1003">Cell membrane</keyword>
<accession>A0AAE3YYH7</accession>
<dbReference type="EMBL" id="JAVDYB010000001">
    <property type="protein sequence ID" value="MDR7281042.1"/>
    <property type="molecule type" value="Genomic_DNA"/>
</dbReference>
<evidence type="ECO:0000256" key="1">
    <source>
        <dbReference type="ARBA" id="ARBA00004651"/>
    </source>
</evidence>
<dbReference type="PROSITE" id="PS50111">
    <property type="entry name" value="CHEMOTAXIS_TRANSDUC_2"/>
    <property type="match status" value="1"/>
</dbReference>
<gene>
    <name evidence="15" type="ORF">J2S41_007820</name>
</gene>
<feature type="transmembrane region" description="Helical" evidence="12">
    <location>
        <begin position="20"/>
        <end position="41"/>
    </location>
</feature>
<dbReference type="InterPro" id="IPR009875">
    <property type="entry name" value="PilZ_domain"/>
</dbReference>
<evidence type="ECO:0000256" key="2">
    <source>
        <dbReference type="ARBA" id="ARBA00022475"/>
    </source>
</evidence>
<keyword evidence="3" id="KW-0488">Methylation</keyword>
<comment type="subcellular location">
    <subcellularLocation>
        <location evidence="1">Cell membrane</location>
        <topology evidence="1">Multi-pass membrane protein</topology>
    </subcellularLocation>
</comment>
<evidence type="ECO:0000256" key="7">
    <source>
        <dbReference type="ARBA" id="ARBA00023136"/>
    </source>
</evidence>
<comment type="similarity">
    <text evidence="9">Belongs to the methyl-accepting chemotaxis (MCP) protein family.</text>
</comment>
<keyword evidence="5 12" id="KW-0812">Transmembrane</keyword>
<evidence type="ECO:0000259" key="13">
    <source>
        <dbReference type="PROSITE" id="PS50111"/>
    </source>
</evidence>
<dbReference type="GO" id="GO:0007165">
    <property type="term" value="P:signal transduction"/>
    <property type="evidence" value="ECO:0007669"/>
    <property type="project" value="UniProtKB-KW"/>
</dbReference>